<keyword evidence="3" id="KW-0732">Signal</keyword>
<feature type="chain" id="PRO_5038617115" evidence="3">
    <location>
        <begin position="41"/>
        <end position="265"/>
    </location>
</feature>
<dbReference type="EMBL" id="CSWP01000001">
    <property type="protein sequence ID" value="CPV36121.1"/>
    <property type="molecule type" value="Genomic_DNA"/>
</dbReference>
<dbReference type="Pfam" id="PF01522">
    <property type="entry name" value="Polysacc_deac_1"/>
    <property type="match status" value="1"/>
</dbReference>
<feature type="signal peptide" evidence="3">
    <location>
        <begin position="1"/>
        <end position="40"/>
    </location>
</feature>
<dbReference type="InterPro" id="IPR002509">
    <property type="entry name" value="NODB_dom"/>
</dbReference>
<evidence type="ECO:0000256" key="2">
    <source>
        <dbReference type="ARBA" id="ARBA00022801"/>
    </source>
</evidence>
<keyword evidence="2" id="KW-0378">Hydrolase</keyword>
<dbReference type="Proteomes" id="UP000045782">
    <property type="component" value="Unassembled WGS sequence"/>
</dbReference>
<dbReference type="InterPro" id="IPR050248">
    <property type="entry name" value="Polysacc_deacetylase_ArnD"/>
</dbReference>
<accession>A0A0U0ZIQ8</accession>
<dbReference type="GO" id="GO:0016810">
    <property type="term" value="F:hydrolase activity, acting on carbon-nitrogen (but not peptide) bonds"/>
    <property type="evidence" value="ECO:0007669"/>
    <property type="project" value="InterPro"/>
</dbReference>
<sequence length="265" mass="28578">MISRFRVYPVTVFDRRRFLTLLAGAAAAAASCIESVSAAADPGTSVGSSNSGLPRVPLPGGGALTALPSRTDGQRLLALTLDDGTDANVIAAYTQLARDTGIRLTYFVNGVNAGWTQNAPMLRPLVDSGQIQLGNHTWSHPNLTTLTGEQIADQMTRNAKFLTNTYGIDPAPYFRPPYGKHNAATDSVTKGLGYGPPVLWYGSLSDSGVVTPEYIVDMARKYFNPQAIVIGHLNHPPVTTVYHQLLDVIGERQLRTVTLNDVYQH</sequence>
<evidence type="ECO:0000256" key="1">
    <source>
        <dbReference type="ARBA" id="ARBA00022723"/>
    </source>
</evidence>
<dbReference type="CDD" id="cd10917">
    <property type="entry name" value="CE4_NodB_like_6s_7s"/>
    <property type="match status" value="1"/>
</dbReference>
<dbReference type="GO" id="GO:0005975">
    <property type="term" value="P:carbohydrate metabolic process"/>
    <property type="evidence" value="ECO:0007669"/>
    <property type="project" value="InterPro"/>
</dbReference>
<evidence type="ECO:0000259" key="4">
    <source>
        <dbReference type="PROSITE" id="PS51677"/>
    </source>
</evidence>
<evidence type="ECO:0000256" key="3">
    <source>
        <dbReference type="SAM" id="SignalP"/>
    </source>
</evidence>
<name>A0A0U0ZIQ8_9MYCO</name>
<evidence type="ECO:0000313" key="5">
    <source>
        <dbReference type="EMBL" id="CPV36121.1"/>
    </source>
</evidence>
<dbReference type="Gene3D" id="3.20.20.370">
    <property type="entry name" value="Glycoside hydrolase/deacetylase"/>
    <property type="match status" value="1"/>
</dbReference>
<organism evidence="5 6">
    <name type="scientific">Mycobacteroides abscessus</name>
    <dbReference type="NCBI Taxonomy" id="36809"/>
    <lineage>
        <taxon>Bacteria</taxon>
        <taxon>Bacillati</taxon>
        <taxon>Actinomycetota</taxon>
        <taxon>Actinomycetes</taxon>
        <taxon>Mycobacteriales</taxon>
        <taxon>Mycobacteriaceae</taxon>
        <taxon>Mycobacteroides</taxon>
    </lineage>
</organism>
<reference evidence="5 6" key="1">
    <citation type="submission" date="2015-03" db="EMBL/GenBank/DDBJ databases">
        <authorList>
            <person name="Murphy D."/>
        </authorList>
    </citation>
    <scope>NUCLEOTIDE SEQUENCE [LARGE SCALE GENOMIC DNA]</scope>
    <source>
        <strain evidence="5 6">PAP088</strain>
    </source>
</reference>
<dbReference type="PROSITE" id="PS51257">
    <property type="entry name" value="PROKAR_LIPOPROTEIN"/>
    <property type="match status" value="1"/>
</dbReference>
<keyword evidence="1" id="KW-0479">Metal-binding</keyword>
<dbReference type="PANTHER" id="PTHR10587:SF133">
    <property type="entry name" value="CHITIN DEACETYLASE 1-RELATED"/>
    <property type="match status" value="1"/>
</dbReference>
<evidence type="ECO:0000313" key="6">
    <source>
        <dbReference type="Proteomes" id="UP000045782"/>
    </source>
</evidence>
<protein>
    <submittedName>
        <fullName evidence="5">Putative polysaccharide deacetylase</fullName>
    </submittedName>
</protein>
<proteinExistence type="predicted"/>
<dbReference type="AlphaFoldDB" id="A0A0U0ZIQ8"/>
<dbReference type="InterPro" id="IPR011330">
    <property type="entry name" value="Glyco_hydro/deAcase_b/a-brl"/>
</dbReference>
<dbReference type="PANTHER" id="PTHR10587">
    <property type="entry name" value="GLYCOSYL TRANSFERASE-RELATED"/>
    <property type="match status" value="1"/>
</dbReference>
<dbReference type="SUPFAM" id="SSF88713">
    <property type="entry name" value="Glycoside hydrolase/deacetylase"/>
    <property type="match status" value="1"/>
</dbReference>
<dbReference type="PROSITE" id="PS51677">
    <property type="entry name" value="NODB"/>
    <property type="match status" value="1"/>
</dbReference>
<gene>
    <name evidence="5" type="primary">xynD_1</name>
    <name evidence="5" type="ORF">ERS075579_00743</name>
</gene>
<dbReference type="GO" id="GO:0016020">
    <property type="term" value="C:membrane"/>
    <property type="evidence" value="ECO:0007669"/>
    <property type="project" value="TreeGrafter"/>
</dbReference>
<feature type="domain" description="NodB homology" evidence="4">
    <location>
        <begin position="75"/>
        <end position="265"/>
    </location>
</feature>
<dbReference type="GO" id="GO:0046872">
    <property type="term" value="F:metal ion binding"/>
    <property type="evidence" value="ECO:0007669"/>
    <property type="project" value="UniProtKB-KW"/>
</dbReference>